<protein>
    <submittedName>
        <fullName evidence="1">Plasmid mobilization relaxosome protein MobC</fullName>
    </submittedName>
</protein>
<accession>A0A3N0ELH1</accession>
<reference evidence="1 2" key="1">
    <citation type="submission" date="2018-10" db="EMBL/GenBank/DDBJ databases">
        <title>Sinomicrobium pectinilyticum sp. nov., a pectinase-producing bacterium isolated from alkaline and saline soil, and emended description of the genus Sinomicrobium.</title>
        <authorList>
            <person name="Cheng B."/>
            <person name="Li C."/>
            <person name="Lai Q."/>
            <person name="Du M."/>
            <person name="Shao Z."/>
            <person name="Xu P."/>
            <person name="Yang C."/>
        </authorList>
    </citation>
    <scope>NUCLEOTIDE SEQUENCE [LARGE SCALE GENOMIC DNA]</scope>
    <source>
        <strain evidence="1 2">5DNS001</strain>
    </source>
</reference>
<dbReference type="OrthoDB" id="950459at2"/>
<dbReference type="Pfam" id="PF19514">
    <property type="entry name" value="MobC_2"/>
    <property type="match status" value="1"/>
</dbReference>
<name>A0A3N0ELH1_SINP1</name>
<dbReference type="InterPro" id="IPR045788">
    <property type="entry name" value="MobC_2"/>
</dbReference>
<sequence>MKKEKTNRTQWIHIRLTPDEYQKLQQRFQKTTCRKFSEYIRYCLFEKQVVTNYRNASLDNAMEEISQLKNELNHIGINYNQAVKKLHSLWRIEDFKVWIEKNEKDKISLFQKIEAIDKHLQKIGELWLQ</sequence>
<comment type="caution">
    <text evidence="1">The sequence shown here is derived from an EMBL/GenBank/DDBJ whole genome shotgun (WGS) entry which is preliminary data.</text>
</comment>
<evidence type="ECO:0000313" key="2">
    <source>
        <dbReference type="Proteomes" id="UP000267469"/>
    </source>
</evidence>
<dbReference type="Proteomes" id="UP000267469">
    <property type="component" value="Unassembled WGS sequence"/>
</dbReference>
<dbReference type="AlphaFoldDB" id="A0A3N0ELH1"/>
<gene>
    <name evidence="1" type="ORF">ED312_08715</name>
</gene>
<keyword evidence="2" id="KW-1185">Reference proteome</keyword>
<dbReference type="EMBL" id="RJTM01000059">
    <property type="protein sequence ID" value="RNL88519.1"/>
    <property type="molecule type" value="Genomic_DNA"/>
</dbReference>
<evidence type="ECO:0000313" key="1">
    <source>
        <dbReference type="EMBL" id="RNL88519.1"/>
    </source>
</evidence>
<proteinExistence type="predicted"/>
<organism evidence="1 2">
    <name type="scientific">Sinomicrobium pectinilyticum</name>
    <dbReference type="NCBI Taxonomy" id="1084421"/>
    <lineage>
        <taxon>Bacteria</taxon>
        <taxon>Pseudomonadati</taxon>
        <taxon>Bacteroidota</taxon>
        <taxon>Flavobacteriia</taxon>
        <taxon>Flavobacteriales</taxon>
        <taxon>Flavobacteriaceae</taxon>
        <taxon>Sinomicrobium</taxon>
    </lineage>
</organism>